<dbReference type="Gene3D" id="3.30.530.20">
    <property type="match status" value="1"/>
</dbReference>
<keyword evidence="3" id="KW-1185">Reference proteome</keyword>
<dbReference type="EMBL" id="PDJI01000004">
    <property type="protein sequence ID" value="PFG39958.1"/>
    <property type="molecule type" value="Genomic_DNA"/>
</dbReference>
<reference evidence="2 3" key="1">
    <citation type="submission" date="2017-10" db="EMBL/GenBank/DDBJ databases">
        <title>Sequencing the genomes of 1000 actinobacteria strains.</title>
        <authorList>
            <person name="Klenk H.-P."/>
        </authorList>
    </citation>
    <scope>NUCLEOTIDE SEQUENCE [LARGE SCALE GENOMIC DNA]</scope>
    <source>
        <strain evidence="2 3">DSM 21838</strain>
    </source>
</reference>
<dbReference type="AlphaFoldDB" id="A0A2A9EM24"/>
<feature type="domain" description="Coenzyme Q-binding protein COQ10 START" evidence="1">
    <location>
        <begin position="11"/>
        <end position="130"/>
    </location>
</feature>
<protein>
    <submittedName>
        <fullName evidence="2">Polyketide cyclase/dehydrase/lipid transport protein</fullName>
    </submittedName>
</protein>
<dbReference type="InterPro" id="IPR023393">
    <property type="entry name" value="START-like_dom_sf"/>
</dbReference>
<dbReference type="InterPro" id="IPR047137">
    <property type="entry name" value="ORF3"/>
</dbReference>
<gene>
    <name evidence="2" type="ORF">ATJ97_2478</name>
</gene>
<dbReference type="Proteomes" id="UP000222106">
    <property type="component" value="Unassembled WGS sequence"/>
</dbReference>
<comment type="caution">
    <text evidence="2">The sequence shown here is derived from an EMBL/GenBank/DDBJ whole genome shotgun (WGS) entry which is preliminary data.</text>
</comment>
<evidence type="ECO:0000259" key="1">
    <source>
        <dbReference type="Pfam" id="PF03364"/>
    </source>
</evidence>
<dbReference type="OrthoDB" id="3695445at2"/>
<organism evidence="2 3">
    <name type="scientific">Georgenia soli</name>
    <dbReference type="NCBI Taxonomy" id="638953"/>
    <lineage>
        <taxon>Bacteria</taxon>
        <taxon>Bacillati</taxon>
        <taxon>Actinomycetota</taxon>
        <taxon>Actinomycetes</taxon>
        <taxon>Micrococcales</taxon>
        <taxon>Bogoriellaceae</taxon>
        <taxon>Georgenia</taxon>
    </lineage>
</organism>
<name>A0A2A9EM24_9MICO</name>
<dbReference type="Pfam" id="PF03364">
    <property type="entry name" value="Polyketide_cyc"/>
    <property type="match status" value="1"/>
</dbReference>
<dbReference type="SUPFAM" id="SSF55961">
    <property type="entry name" value="Bet v1-like"/>
    <property type="match status" value="1"/>
</dbReference>
<evidence type="ECO:0000313" key="3">
    <source>
        <dbReference type="Proteomes" id="UP000222106"/>
    </source>
</evidence>
<dbReference type="InterPro" id="IPR005031">
    <property type="entry name" value="COQ10_START"/>
</dbReference>
<proteinExistence type="predicted"/>
<dbReference type="RefSeq" id="WP_098483966.1">
    <property type="nucleotide sequence ID" value="NZ_PDJI01000004.1"/>
</dbReference>
<evidence type="ECO:0000313" key="2">
    <source>
        <dbReference type="EMBL" id="PFG39958.1"/>
    </source>
</evidence>
<dbReference type="CDD" id="cd07817">
    <property type="entry name" value="SRPBCC_8"/>
    <property type="match status" value="1"/>
</dbReference>
<dbReference type="PANTHER" id="PTHR33824">
    <property type="entry name" value="POLYKETIDE CYCLASE/DEHYDRASE AND LIPID TRANSPORT SUPERFAMILY PROTEIN"/>
    <property type="match status" value="1"/>
</dbReference>
<accession>A0A2A9EM24</accession>
<sequence>MTTKVHKTVQVDVPITTVYNQWTQFEDFPHFMGGVEKVTQLTDASLEWVAQIAGVKRTWKARIVEQVPDTRVAWAASEGATNAGTVEFRDLGDGRTEVSLTLEFEPEGVVEKAGDTLGIVERQAESDLKKFKEFIEDEGYATGAWRGTIGAGGSAGTGGTMGAGGSVGTTGVGGTGTTGLGGTTGTTGGI</sequence>
<dbReference type="PANTHER" id="PTHR33824:SF7">
    <property type="entry name" value="POLYKETIDE CYCLASE_DEHYDRASE AND LIPID TRANSPORT SUPERFAMILY PROTEIN"/>
    <property type="match status" value="1"/>
</dbReference>